<dbReference type="EC" id="2.1.1.10" evidence="10"/>
<feature type="binding site" evidence="8">
    <location>
        <position position="267"/>
    </location>
    <ligand>
        <name>Zn(2+)</name>
        <dbReference type="ChEBI" id="CHEBI:29105"/>
    </ligand>
</feature>
<dbReference type="GO" id="GO:0046872">
    <property type="term" value="F:metal ion binding"/>
    <property type="evidence" value="ECO:0007669"/>
    <property type="project" value="UniProtKB-KW"/>
</dbReference>
<dbReference type="PROSITE" id="PS50970">
    <property type="entry name" value="HCY"/>
    <property type="match status" value="1"/>
</dbReference>
<dbReference type="Pfam" id="PF02219">
    <property type="entry name" value="MTHFR"/>
    <property type="match status" value="1"/>
</dbReference>
<evidence type="ECO:0000256" key="3">
    <source>
        <dbReference type="ARBA" id="ARBA00022603"/>
    </source>
</evidence>
<protein>
    <submittedName>
        <fullName evidence="10">Bifunctional homocysteine S-methyltransferase/methylenetetrahydrofolate reductase</fullName>
        <ecNumber evidence="10">1.5.1.20</ecNumber>
        <ecNumber evidence="10">2.1.1.10</ecNumber>
    </submittedName>
</protein>
<dbReference type="SUPFAM" id="SSF51730">
    <property type="entry name" value="FAD-linked oxidoreductase"/>
    <property type="match status" value="1"/>
</dbReference>
<evidence type="ECO:0000256" key="2">
    <source>
        <dbReference type="ARBA" id="ARBA00004777"/>
    </source>
</evidence>
<evidence type="ECO:0000256" key="6">
    <source>
        <dbReference type="ARBA" id="ARBA00022827"/>
    </source>
</evidence>
<evidence type="ECO:0000313" key="11">
    <source>
        <dbReference type="Proteomes" id="UP001156102"/>
    </source>
</evidence>
<comment type="cofactor">
    <cofactor evidence="1">
        <name>FAD</name>
        <dbReference type="ChEBI" id="CHEBI:57692"/>
    </cofactor>
</comment>
<evidence type="ECO:0000256" key="4">
    <source>
        <dbReference type="ARBA" id="ARBA00022630"/>
    </source>
</evidence>
<evidence type="ECO:0000256" key="8">
    <source>
        <dbReference type="PROSITE-ProRule" id="PRU00333"/>
    </source>
</evidence>
<dbReference type="InterPro" id="IPR036589">
    <property type="entry name" value="HCY_dom_sf"/>
</dbReference>
<evidence type="ECO:0000256" key="1">
    <source>
        <dbReference type="ARBA" id="ARBA00001974"/>
    </source>
</evidence>
<dbReference type="Gene3D" id="3.20.20.330">
    <property type="entry name" value="Homocysteine-binding-like domain"/>
    <property type="match status" value="1"/>
</dbReference>
<dbReference type="InterPro" id="IPR003171">
    <property type="entry name" value="Mehydrof_redctse-like"/>
</dbReference>
<dbReference type="FunFam" id="3.20.20.220:FF:000007">
    <property type="entry name" value="Bifunctional homocysteine S-methyltransferase/methylenetetrahydrofolate reductase"/>
    <property type="match status" value="1"/>
</dbReference>
<dbReference type="GO" id="GO:0032259">
    <property type="term" value="P:methylation"/>
    <property type="evidence" value="ECO:0007669"/>
    <property type="project" value="UniProtKB-KW"/>
</dbReference>
<dbReference type="InterPro" id="IPR029041">
    <property type="entry name" value="FAD-linked_oxidoreductase-like"/>
</dbReference>
<gene>
    <name evidence="10" type="ORF">NK662_01025</name>
</gene>
<dbReference type="SUPFAM" id="SSF82282">
    <property type="entry name" value="Homocysteine S-methyltransferase"/>
    <property type="match status" value="1"/>
</dbReference>
<organism evidence="10 11">
    <name type="scientific">Ectobacillus ponti</name>
    <dbReference type="NCBI Taxonomy" id="2961894"/>
    <lineage>
        <taxon>Bacteria</taxon>
        <taxon>Bacillati</taxon>
        <taxon>Bacillota</taxon>
        <taxon>Bacilli</taxon>
        <taxon>Bacillales</taxon>
        <taxon>Bacillaceae</taxon>
        <taxon>Ectobacillus</taxon>
    </lineage>
</organism>
<evidence type="ECO:0000256" key="7">
    <source>
        <dbReference type="ARBA" id="ARBA00023002"/>
    </source>
</evidence>
<accession>A0AA41X6B6</accession>
<dbReference type="EMBL" id="JANCLT010000001">
    <property type="protein sequence ID" value="MCP8967118.1"/>
    <property type="molecule type" value="Genomic_DNA"/>
</dbReference>
<name>A0AA41X6B6_9BACI</name>
<reference evidence="10" key="1">
    <citation type="submission" date="2022-07" db="EMBL/GenBank/DDBJ databases">
        <authorList>
            <person name="Li W.-J."/>
            <person name="Deng Q.-Q."/>
        </authorList>
    </citation>
    <scope>NUCLEOTIDE SEQUENCE</scope>
    <source>
        <strain evidence="10">SYSU M60031</strain>
    </source>
</reference>
<comment type="cofactor">
    <cofactor evidence="8">
        <name>Zn(2+)</name>
        <dbReference type="ChEBI" id="CHEBI:29105"/>
    </cofactor>
</comment>
<feature type="domain" description="Hcy-binding" evidence="9">
    <location>
        <begin position="1"/>
        <end position="281"/>
    </location>
</feature>
<dbReference type="Gene3D" id="3.20.20.220">
    <property type="match status" value="1"/>
</dbReference>
<evidence type="ECO:0000259" key="9">
    <source>
        <dbReference type="PROSITE" id="PS50970"/>
    </source>
</evidence>
<sequence>MRLLERLQSGISIGDGAMGTLLYSYGLQSCFEELNVKEPERITQIHRQYVEAGADVLQTNTYGANEGKLRMHGLEHEVARINRAAVRNAKAAAGKDTLILGTIGGMKHIGAITTTDADREFMLLEQAHALLEEDVDGLLLETFYDEKELLHALRILRKQTDVPIVTQLALHEAGLTQSGRYAEAVLRELLEQGADVAGLNCRLGPLHMIESLKAMDVPQTGYLSAYPNAGLPKYADGRYVYEGSVKYFEDMAAEFVQQGVRLLGGCCGTTPEHIAALKRALEQVQPAQSKHVEVRPASYTVTNRVPLQRETLAEKAKTETTIIVELDPPKTLQTHKFFEGAKALKRAGADAITLADNSLASPRVSNMAMGAQLGRYDIPVVAHLTCRDHNLIGLQSHLLGLSSLGIHEVLALTGDPARVGDFPGATSVYDVSSFDLIKMIKEMNSGLSPLGKPIGTPTSFSIGAALNPNVRHLDAAVRRMEKKIEAGADYFLTQPVYDMEVLYKTYEATKHTEQPVFIGIMPLVSKRNADFLHYEVPGITLPDEIRRRMDGHETPESAAAEGVRIAKELLDEAMKLFNGIYLITPFLRYEMTEVLAGHVRAAQQQREGASL</sequence>
<dbReference type="GO" id="GO:0008168">
    <property type="term" value="F:methyltransferase activity"/>
    <property type="evidence" value="ECO:0007669"/>
    <property type="project" value="UniProtKB-UniRule"/>
</dbReference>
<dbReference type="AlphaFoldDB" id="A0AA41X6B6"/>
<keyword evidence="4" id="KW-0285">Flavoprotein</keyword>
<dbReference type="PANTHER" id="PTHR11103">
    <property type="entry name" value="SLR1189 PROTEIN"/>
    <property type="match status" value="1"/>
</dbReference>
<dbReference type="GO" id="GO:0004489">
    <property type="term" value="F:methylenetetrahydrofolate reductase [NAD(P)H] activity"/>
    <property type="evidence" value="ECO:0007669"/>
    <property type="project" value="UniProtKB-EC"/>
</dbReference>
<keyword evidence="8" id="KW-0479">Metal-binding</keyword>
<dbReference type="PANTHER" id="PTHR11103:SF18">
    <property type="entry name" value="SLR1189 PROTEIN"/>
    <property type="match status" value="1"/>
</dbReference>
<keyword evidence="8" id="KW-0862">Zinc</keyword>
<dbReference type="GO" id="GO:0006555">
    <property type="term" value="P:methionine metabolic process"/>
    <property type="evidence" value="ECO:0007669"/>
    <property type="project" value="InterPro"/>
</dbReference>
<evidence type="ECO:0000313" key="10">
    <source>
        <dbReference type="EMBL" id="MCP8967118.1"/>
    </source>
</evidence>
<keyword evidence="5 8" id="KW-0808">Transferase</keyword>
<dbReference type="EC" id="1.5.1.20" evidence="10"/>
<dbReference type="InterPro" id="IPR003726">
    <property type="entry name" value="HCY_dom"/>
</dbReference>
<evidence type="ECO:0000256" key="5">
    <source>
        <dbReference type="ARBA" id="ARBA00022679"/>
    </source>
</evidence>
<proteinExistence type="predicted"/>
<dbReference type="Proteomes" id="UP001156102">
    <property type="component" value="Unassembled WGS sequence"/>
</dbReference>
<comment type="pathway">
    <text evidence="2">One-carbon metabolism; tetrahydrofolate interconversion.</text>
</comment>
<feature type="binding site" evidence="8">
    <location>
        <position position="266"/>
    </location>
    <ligand>
        <name>Zn(2+)</name>
        <dbReference type="ChEBI" id="CHEBI:29105"/>
    </ligand>
</feature>
<dbReference type="Pfam" id="PF02574">
    <property type="entry name" value="S-methyl_trans"/>
    <property type="match status" value="1"/>
</dbReference>
<feature type="binding site" evidence="8">
    <location>
        <position position="201"/>
    </location>
    <ligand>
        <name>Zn(2+)</name>
        <dbReference type="ChEBI" id="CHEBI:29105"/>
    </ligand>
</feature>
<dbReference type="CDD" id="cd00537">
    <property type="entry name" value="MTHFR"/>
    <property type="match status" value="1"/>
</dbReference>
<comment type="caution">
    <text evidence="10">The sequence shown here is derived from an EMBL/GenBank/DDBJ whole genome shotgun (WGS) entry which is preliminary data.</text>
</comment>
<dbReference type="RefSeq" id="WP_254756465.1">
    <property type="nucleotide sequence ID" value="NZ_JANCLT010000001.1"/>
</dbReference>
<keyword evidence="3 8" id="KW-0489">Methyltransferase</keyword>
<keyword evidence="6" id="KW-0274">FAD</keyword>
<keyword evidence="7 10" id="KW-0560">Oxidoreductase</keyword>
<dbReference type="NCBIfam" id="NF006396">
    <property type="entry name" value="PRK08645.1"/>
    <property type="match status" value="1"/>
</dbReference>
<dbReference type="PROSITE" id="PS51257">
    <property type="entry name" value="PROKAR_LIPOPROTEIN"/>
    <property type="match status" value="1"/>
</dbReference>
<keyword evidence="11" id="KW-1185">Reference proteome</keyword>